<feature type="domain" description="Glycosyltransferase subfamily 4-like N-terminal" evidence="2">
    <location>
        <begin position="25"/>
        <end position="174"/>
    </location>
</feature>
<dbReference type="EMBL" id="JAJJVQ010000002">
    <property type="protein sequence ID" value="MCO5781399.1"/>
    <property type="molecule type" value="Genomic_DNA"/>
</dbReference>
<dbReference type="Pfam" id="PF13692">
    <property type="entry name" value="Glyco_trans_1_4"/>
    <property type="match status" value="1"/>
</dbReference>
<keyword evidence="1" id="KW-0808">Transferase</keyword>
<accession>A0ABT1B8Q8</accession>
<gene>
    <name evidence="3" type="ORF">LOD26_08660</name>
</gene>
<name>A0ABT1B8Q8_9ENTR</name>
<comment type="caution">
    <text evidence="3">The sequence shown here is derived from an EMBL/GenBank/DDBJ whole genome shotgun (WGS) entry which is preliminary data.</text>
</comment>
<dbReference type="Pfam" id="PF13439">
    <property type="entry name" value="Glyco_transf_4"/>
    <property type="match status" value="1"/>
</dbReference>
<dbReference type="PANTHER" id="PTHR46401">
    <property type="entry name" value="GLYCOSYLTRANSFERASE WBBK-RELATED"/>
    <property type="match status" value="1"/>
</dbReference>
<dbReference type="RefSeq" id="WP_151217970.1">
    <property type="nucleotide sequence ID" value="NZ_CP101036.1"/>
</dbReference>
<protein>
    <submittedName>
        <fullName evidence="3">Glycosyltransferase family 4 protein</fullName>
    </submittedName>
</protein>
<evidence type="ECO:0000313" key="4">
    <source>
        <dbReference type="Proteomes" id="UP001139290"/>
    </source>
</evidence>
<dbReference type="InterPro" id="IPR028098">
    <property type="entry name" value="Glyco_trans_4-like_N"/>
</dbReference>
<dbReference type="PANTHER" id="PTHR46401:SF2">
    <property type="entry name" value="GLYCOSYLTRANSFERASE WBBK-RELATED"/>
    <property type="match status" value="1"/>
</dbReference>
<dbReference type="SUPFAM" id="SSF53756">
    <property type="entry name" value="UDP-Glycosyltransferase/glycogen phosphorylase"/>
    <property type="match status" value="1"/>
</dbReference>
<evidence type="ECO:0000256" key="1">
    <source>
        <dbReference type="ARBA" id="ARBA00022679"/>
    </source>
</evidence>
<dbReference type="CDD" id="cd03801">
    <property type="entry name" value="GT4_PimA-like"/>
    <property type="match status" value="1"/>
</dbReference>
<dbReference type="Gene3D" id="3.40.50.2000">
    <property type="entry name" value="Glycogen Phosphorylase B"/>
    <property type="match status" value="2"/>
</dbReference>
<proteinExistence type="predicted"/>
<evidence type="ECO:0000313" key="3">
    <source>
        <dbReference type="EMBL" id="MCO5781399.1"/>
    </source>
</evidence>
<organism evidence="3 4">
    <name type="scientific">Citrobacter meridianamericanus</name>
    <dbReference type="NCBI Taxonomy" id="2894201"/>
    <lineage>
        <taxon>Bacteria</taxon>
        <taxon>Pseudomonadati</taxon>
        <taxon>Pseudomonadota</taxon>
        <taxon>Gammaproteobacteria</taxon>
        <taxon>Enterobacterales</taxon>
        <taxon>Enterobacteriaceae</taxon>
        <taxon>Citrobacter</taxon>
    </lineage>
</organism>
<keyword evidence="4" id="KW-1185">Reference proteome</keyword>
<evidence type="ECO:0000259" key="2">
    <source>
        <dbReference type="Pfam" id="PF13439"/>
    </source>
</evidence>
<dbReference type="Proteomes" id="UP001139290">
    <property type="component" value="Unassembled WGS sequence"/>
</dbReference>
<reference evidence="3" key="1">
    <citation type="submission" date="2021-11" db="EMBL/GenBank/DDBJ databases">
        <title>Citrobacter meridianamericanus sp. nov. isolated from soil.</title>
        <authorList>
            <person name="Furlan J.P.R."/>
            <person name="Stehling E.G."/>
        </authorList>
    </citation>
    <scope>NUCLEOTIDE SEQUENCE</scope>
    <source>
        <strain evidence="3">BR102</strain>
    </source>
</reference>
<sequence length="380" mass="43561">MQPRVLIVTTEAPDIFFSGLSFFNQEFWAELKRRNYPFKVLYLNNQKTRPSQLADYEVIVEPALPFDSSFESLVLNVAWSTSQKIAPILKEFNPDVISVHENTPLLPFYFELERVQFTLHSSYIGMQHYLTRTQKGMQNYWEQRIAVRQSGALILHSNWAHRSVIDFVSADSITPNIFPIGVDFTHYPTKKIHHPEGKIVISFFGRFTDIVKNFYVFRDAINTLPSSYRNRVEARVYGPEKIPDYLVNEGFKGLTFVQGEDKKQALAETDIVVFPSIQESYGIVGLEALLSNCALIATPGLGMDSYMKSEYSCEPTVSAIQNKIIGYLSNVKKLRSDQAENTFRNSVNRSEFTLGKMTESYIKVWKELYEKNLASSFGNK</sequence>